<sequence>MERNCLDCDVAGPPSDGVVAVATLDGLSRTMRVELFPLVLSCSIPFGLPGSLAPSHQACAIASSSSTGSREA</sequence>
<reference evidence="1 2" key="1">
    <citation type="submission" date="2024-09" db="EMBL/GenBank/DDBJ databases">
        <title>Chromosome-scale assembly of Riccia fluitans.</title>
        <authorList>
            <person name="Paukszto L."/>
            <person name="Sawicki J."/>
            <person name="Karawczyk K."/>
            <person name="Piernik-Szablinska J."/>
            <person name="Szczecinska M."/>
            <person name="Mazdziarz M."/>
        </authorList>
    </citation>
    <scope>NUCLEOTIDE SEQUENCE [LARGE SCALE GENOMIC DNA]</scope>
    <source>
        <strain evidence="1">Rf_01</strain>
        <tissue evidence="1">Aerial parts of the thallus</tissue>
    </source>
</reference>
<comment type="caution">
    <text evidence="1">The sequence shown here is derived from an EMBL/GenBank/DDBJ whole genome shotgun (WGS) entry which is preliminary data.</text>
</comment>
<dbReference type="Proteomes" id="UP001605036">
    <property type="component" value="Unassembled WGS sequence"/>
</dbReference>
<gene>
    <name evidence="1" type="ORF">R1flu_018201</name>
</gene>
<dbReference type="AlphaFoldDB" id="A0ABD1ZFC4"/>
<keyword evidence="2" id="KW-1185">Reference proteome</keyword>
<evidence type="ECO:0000313" key="2">
    <source>
        <dbReference type="Proteomes" id="UP001605036"/>
    </source>
</evidence>
<evidence type="ECO:0000313" key="1">
    <source>
        <dbReference type="EMBL" id="KAL2650073.1"/>
    </source>
</evidence>
<name>A0ABD1ZFC4_9MARC</name>
<dbReference type="EMBL" id="JBHFFA010000001">
    <property type="protein sequence ID" value="KAL2650073.1"/>
    <property type="molecule type" value="Genomic_DNA"/>
</dbReference>
<accession>A0ABD1ZFC4</accession>
<proteinExistence type="predicted"/>
<organism evidence="1 2">
    <name type="scientific">Riccia fluitans</name>
    <dbReference type="NCBI Taxonomy" id="41844"/>
    <lineage>
        <taxon>Eukaryota</taxon>
        <taxon>Viridiplantae</taxon>
        <taxon>Streptophyta</taxon>
        <taxon>Embryophyta</taxon>
        <taxon>Marchantiophyta</taxon>
        <taxon>Marchantiopsida</taxon>
        <taxon>Marchantiidae</taxon>
        <taxon>Marchantiales</taxon>
        <taxon>Ricciaceae</taxon>
        <taxon>Riccia</taxon>
    </lineage>
</organism>
<protein>
    <submittedName>
        <fullName evidence="1">Uncharacterized protein</fullName>
    </submittedName>
</protein>